<keyword evidence="2" id="KW-1133">Transmembrane helix</keyword>
<sequence length="398" mass="45744">MFGKKKNKKKNEEKKYDDLSITSMPDIFYGGQDPDIYHNYEPEKKEIQNKKGPEKKKVVARKQVKTTQKKGNAKLWWIYSIIIFVLAVAGISWYYLKDYFIAQNIVVEQNNQNSENTLKNNETNIGNNTNTVVSSTDQIVTSTIKTETTTSTTALDNVFLEFLPILTTDASDIDADSLTDIEEEIFDTDSGTWDSDSDNYYDGQEVYNLYNPKGQAPVRLIDSGLVKEYQNPITGYRLYYPLSWQRGSVDIQESQVLFSASTGEYVEVRFFAKTLGQQFVSWFSRYAEGQNYNDLSSFTNRFSEEAFVRKDSLVAYFEDSNYVYVMIYHTDDRGPVVFRHIMQMMYQSFRIQKTNTSLPEQTVFPDVNIGIENNTTTSTDTSSVEIIFPNSTSTTENI</sequence>
<keyword evidence="2" id="KW-0812">Transmembrane</keyword>
<reference evidence="3 4" key="1">
    <citation type="journal article" date="2016" name="Nat. Commun.">
        <title>Thousands of microbial genomes shed light on interconnected biogeochemical processes in an aquifer system.</title>
        <authorList>
            <person name="Anantharaman K."/>
            <person name="Brown C.T."/>
            <person name="Hug L.A."/>
            <person name="Sharon I."/>
            <person name="Castelle C.J."/>
            <person name="Probst A.J."/>
            <person name="Thomas B.C."/>
            <person name="Singh A."/>
            <person name="Wilkins M.J."/>
            <person name="Karaoz U."/>
            <person name="Brodie E.L."/>
            <person name="Williams K.H."/>
            <person name="Hubbard S.S."/>
            <person name="Banfield J.F."/>
        </authorList>
    </citation>
    <scope>NUCLEOTIDE SEQUENCE [LARGE SCALE GENOMIC DNA]</scope>
</reference>
<organism evidence="3 4">
    <name type="scientific">Candidatus Magasanikbacteria bacterium RIFOXYC12_FULL_33_11</name>
    <dbReference type="NCBI Taxonomy" id="1798701"/>
    <lineage>
        <taxon>Bacteria</taxon>
        <taxon>Candidatus Magasanikiibacteriota</taxon>
    </lineage>
</organism>
<gene>
    <name evidence="3" type="ORF">A2493_00115</name>
</gene>
<feature type="transmembrane region" description="Helical" evidence="2">
    <location>
        <begin position="75"/>
        <end position="96"/>
    </location>
</feature>
<dbReference type="AlphaFoldDB" id="A0A1F6NQL1"/>
<dbReference type="Proteomes" id="UP000178349">
    <property type="component" value="Unassembled WGS sequence"/>
</dbReference>
<feature type="region of interest" description="Disordered" evidence="1">
    <location>
        <begin position="33"/>
        <end position="54"/>
    </location>
</feature>
<protein>
    <submittedName>
        <fullName evidence="3">Uncharacterized protein</fullName>
    </submittedName>
</protein>
<accession>A0A1F6NQL1</accession>
<evidence type="ECO:0000256" key="2">
    <source>
        <dbReference type="SAM" id="Phobius"/>
    </source>
</evidence>
<evidence type="ECO:0000313" key="4">
    <source>
        <dbReference type="Proteomes" id="UP000178349"/>
    </source>
</evidence>
<dbReference type="EMBL" id="MFQW01000027">
    <property type="protein sequence ID" value="OGH86257.1"/>
    <property type="molecule type" value="Genomic_DNA"/>
</dbReference>
<feature type="compositionally biased region" description="Basic and acidic residues" evidence="1">
    <location>
        <begin position="35"/>
        <end position="54"/>
    </location>
</feature>
<proteinExistence type="predicted"/>
<evidence type="ECO:0000313" key="3">
    <source>
        <dbReference type="EMBL" id="OGH86257.1"/>
    </source>
</evidence>
<comment type="caution">
    <text evidence="3">The sequence shown here is derived from an EMBL/GenBank/DDBJ whole genome shotgun (WGS) entry which is preliminary data.</text>
</comment>
<evidence type="ECO:0000256" key="1">
    <source>
        <dbReference type="SAM" id="MobiDB-lite"/>
    </source>
</evidence>
<name>A0A1F6NQL1_9BACT</name>
<keyword evidence="2" id="KW-0472">Membrane</keyword>